<evidence type="ECO:0000313" key="4">
    <source>
        <dbReference type="Proteomes" id="UP000440096"/>
    </source>
</evidence>
<evidence type="ECO:0000313" key="3">
    <source>
        <dbReference type="EMBL" id="MTD59586.1"/>
    </source>
</evidence>
<dbReference type="PANTHER" id="PTHR43459">
    <property type="entry name" value="ENOYL-COA HYDRATASE"/>
    <property type="match status" value="1"/>
</dbReference>
<dbReference type="AlphaFoldDB" id="A0A6N7ZD16"/>
<dbReference type="Gene3D" id="3.90.226.10">
    <property type="entry name" value="2-enoyl-CoA Hydratase, Chain A, domain 1"/>
    <property type="match status" value="1"/>
</dbReference>
<dbReference type="PANTHER" id="PTHR43459:SF1">
    <property type="entry name" value="EG:BACN32G11.4 PROTEIN"/>
    <property type="match status" value="1"/>
</dbReference>
<gene>
    <name evidence="3" type="ORF">GKO32_37210</name>
</gene>
<accession>A0A6N7ZD16</accession>
<evidence type="ECO:0000256" key="2">
    <source>
        <dbReference type="RuleBase" id="RU003707"/>
    </source>
</evidence>
<name>A0A6N7ZD16_9PSEU</name>
<organism evidence="3 4">
    <name type="scientific">Amycolatopsis pithecellobii</name>
    <dbReference type="NCBI Taxonomy" id="664692"/>
    <lineage>
        <taxon>Bacteria</taxon>
        <taxon>Bacillati</taxon>
        <taxon>Actinomycetota</taxon>
        <taxon>Actinomycetes</taxon>
        <taxon>Pseudonocardiales</taxon>
        <taxon>Pseudonocardiaceae</taxon>
        <taxon>Amycolatopsis</taxon>
    </lineage>
</organism>
<dbReference type="PROSITE" id="PS00166">
    <property type="entry name" value="ENOYL_COA_HYDRATASE"/>
    <property type="match status" value="1"/>
</dbReference>
<evidence type="ECO:0000256" key="1">
    <source>
        <dbReference type="ARBA" id="ARBA00005254"/>
    </source>
</evidence>
<dbReference type="EMBL" id="WMBA01000116">
    <property type="protein sequence ID" value="MTD59586.1"/>
    <property type="molecule type" value="Genomic_DNA"/>
</dbReference>
<dbReference type="InterPro" id="IPR018376">
    <property type="entry name" value="Enoyl-CoA_hyd/isom_CS"/>
</dbReference>
<dbReference type="Proteomes" id="UP000440096">
    <property type="component" value="Unassembled WGS sequence"/>
</dbReference>
<reference evidence="3 4" key="1">
    <citation type="submission" date="2019-11" db="EMBL/GenBank/DDBJ databases">
        <title>Draft genome of Amycolatopsis RM579.</title>
        <authorList>
            <person name="Duangmal K."/>
            <person name="Mingma R."/>
        </authorList>
    </citation>
    <scope>NUCLEOTIDE SEQUENCE [LARGE SCALE GENOMIC DNA]</scope>
    <source>
        <strain evidence="3 4">RM579</strain>
    </source>
</reference>
<sequence length="259" mass="26595">MADQSGDEDVSLAHHGAVATVTMNRPVLTIAAKTALRQALEHVAADDSVRAVVLTGHGKTFSVGQDLAEHAAALRSDPATAFATITEHYNPIVTALATMPKPVVAAVNGTCFGAGLGFALACDLRIAAGTVRFGTAFTAIGLAPDSGLSATLARAVGTAKATELILLGEPFTAAQAVAWGLVSETVPADELPRTAADLAARLAAGPTLAYAEMKRALALPLTDVLRAEGEAQARLGLSEDHQQAVQAFLDKKTPSFHGR</sequence>
<dbReference type="CDD" id="cd06558">
    <property type="entry name" value="crotonase-like"/>
    <property type="match status" value="1"/>
</dbReference>
<proteinExistence type="inferred from homology"/>
<keyword evidence="4" id="KW-1185">Reference proteome</keyword>
<dbReference type="RefSeq" id="WP_154761611.1">
    <property type="nucleotide sequence ID" value="NZ_WMBA01000116.1"/>
</dbReference>
<dbReference type="Gene3D" id="1.10.12.10">
    <property type="entry name" value="Lyase 2-enoyl-coa Hydratase, Chain A, domain 2"/>
    <property type="match status" value="1"/>
</dbReference>
<dbReference type="Pfam" id="PF00378">
    <property type="entry name" value="ECH_1"/>
    <property type="match status" value="1"/>
</dbReference>
<dbReference type="GO" id="GO:0003824">
    <property type="term" value="F:catalytic activity"/>
    <property type="evidence" value="ECO:0007669"/>
    <property type="project" value="InterPro"/>
</dbReference>
<comment type="caution">
    <text evidence="3">The sequence shown here is derived from an EMBL/GenBank/DDBJ whole genome shotgun (WGS) entry which is preliminary data.</text>
</comment>
<dbReference type="OrthoDB" id="9777711at2"/>
<dbReference type="InterPro" id="IPR014748">
    <property type="entry name" value="Enoyl-CoA_hydra_C"/>
</dbReference>
<dbReference type="SUPFAM" id="SSF52096">
    <property type="entry name" value="ClpP/crotonase"/>
    <property type="match status" value="1"/>
</dbReference>
<dbReference type="InterPro" id="IPR001753">
    <property type="entry name" value="Enoyl-CoA_hydra/iso"/>
</dbReference>
<protein>
    <submittedName>
        <fullName evidence="3">Enoyl-CoA hydratase</fullName>
    </submittedName>
</protein>
<dbReference type="InterPro" id="IPR029045">
    <property type="entry name" value="ClpP/crotonase-like_dom_sf"/>
</dbReference>
<comment type="similarity">
    <text evidence="1 2">Belongs to the enoyl-CoA hydratase/isomerase family.</text>
</comment>